<sequence>MTTPAGGGKRRFHVIEQIMFFGLGVLSATLIALLVLPAVWHRAVRLTTRRVEAAVPISIFEVQADKDQQRAAFAVSQRRLELQLDQARNTLVAQATTIERQRQRIFNLEQQLTAQKAAHEALSTAHSDLAARFAAEAEALADHRIQLEQANAALANTRTALAQTTRDLADQTARADEMTLSLAERDTRLIALDGRILELENTLAEARARQEETQAKLETAEARGQELDTRLAEAGAAQATLEAELAEARTALAATRDESAGRGGELDARAGRIAELEAALALSQAEIAALRSGQHLMEHQRADDFARSETDITRLTGELDMLKADHAMMREALERARAARSDAPAGDGPEARAQLKDAILDLAAKVAARAAETPGSPLPDLLAKAEREETGGTLTLAGRIRSARQTEAANAEPDYPRARQVAGE</sequence>
<evidence type="ECO:0000256" key="1">
    <source>
        <dbReference type="SAM" id="Coils"/>
    </source>
</evidence>
<dbReference type="KEGG" id="azc:AZC_1080"/>
<keyword evidence="1" id="KW-0175">Coiled coil</keyword>
<feature type="transmembrane region" description="Helical" evidence="3">
    <location>
        <begin position="18"/>
        <end position="40"/>
    </location>
</feature>
<dbReference type="Gene3D" id="1.10.287.1490">
    <property type="match status" value="1"/>
</dbReference>
<keyword evidence="3" id="KW-1133">Transmembrane helix</keyword>
<evidence type="ECO:0008006" key="6">
    <source>
        <dbReference type="Google" id="ProtNLM"/>
    </source>
</evidence>
<reference evidence="4 5" key="3">
    <citation type="journal article" date="2008" name="BMC Genomics">
        <title>The genome of the versatile nitrogen fixer Azorhizobium caulinodans ORS571.</title>
        <authorList>
            <person name="Lee KB."/>
            <person name="Backer P.D."/>
            <person name="Aono T."/>
            <person name="Liu CT."/>
            <person name="Suzuki S."/>
            <person name="Suzuki T."/>
            <person name="Kaneko T."/>
            <person name="Yamada M."/>
            <person name="Tabata S."/>
            <person name="Kupfer D.M."/>
            <person name="Najar F.Z."/>
            <person name="Wiley G.B."/>
            <person name="Roe B."/>
            <person name="Binnewies T.T."/>
            <person name="Ussery D.W."/>
            <person name="D'Haeze W."/>
            <person name="Herder J.D."/>
            <person name="Gevers D."/>
            <person name="Vereecke D."/>
            <person name="Holsters M."/>
            <person name="Oyaizu H."/>
        </authorList>
    </citation>
    <scope>NUCLEOTIDE SEQUENCE [LARGE SCALE GENOMIC DNA]</scope>
    <source>
        <strain evidence="5">ATCC 43989 / DSM 5975 / JCM 20966 / LMG 6465 / NBRC 14845 / NCIMB 13405 / ORS 571</strain>
    </source>
</reference>
<dbReference type="EMBL" id="AP009384">
    <property type="protein sequence ID" value="BAF87078.1"/>
    <property type="molecule type" value="Genomic_DNA"/>
</dbReference>
<keyword evidence="3" id="KW-0812">Transmembrane</keyword>
<evidence type="ECO:0000313" key="4">
    <source>
        <dbReference type="EMBL" id="BAF87078.1"/>
    </source>
</evidence>
<keyword evidence="5" id="KW-1185">Reference proteome</keyword>
<organism evidence="4 5">
    <name type="scientific">Azorhizobium caulinodans (strain ATCC 43989 / DSM 5975 / JCM 20966 / LMG 6465 / NBRC 14845 / NCIMB 13405 / ORS 571)</name>
    <dbReference type="NCBI Taxonomy" id="438753"/>
    <lineage>
        <taxon>Bacteria</taxon>
        <taxon>Pseudomonadati</taxon>
        <taxon>Pseudomonadota</taxon>
        <taxon>Alphaproteobacteria</taxon>
        <taxon>Hyphomicrobiales</taxon>
        <taxon>Xanthobacteraceae</taxon>
        <taxon>Azorhizobium</taxon>
    </lineage>
</organism>
<evidence type="ECO:0000256" key="2">
    <source>
        <dbReference type="SAM" id="MobiDB-lite"/>
    </source>
</evidence>
<reference evidence="4 5" key="6">
    <citation type="journal article" date="2011" name="Appl. Environ. Microbiol.">
        <title>Involvement of the azorhizobial chromosome partition gene (parA) in the onset of bacteroid differentiation during Sesbania rostrata stem nodule development.</title>
        <authorList>
            <person name="Liu CT."/>
            <person name="Lee KB."/>
            <person name="Wang YS."/>
            <person name="Peng MH."/>
            <person name="Lee KT."/>
            <person name="Suzuki S."/>
            <person name="Suzuki T."/>
            <person name="Oyaizu H."/>
        </authorList>
    </citation>
    <scope>NUCLEOTIDE SEQUENCE [LARGE SCALE GENOMIC DNA]</scope>
    <source>
        <strain evidence="5">ATCC 43989 / DSM 5975 / JCM 20966 / LMG 6465 / NBRC 14845 / NCIMB 13405 / ORS 571</strain>
    </source>
</reference>
<evidence type="ECO:0000313" key="5">
    <source>
        <dbReference type="Proteomes" id="UP000000270"/>
    </source>
</evidence>
<reference evidence="4 5" key="5">
    <citation type="journal article" date="2010" name="Appl. Environ. Microbiol.">
        <title>phrR-like gene praR of Azorhizobium caulinodans ORS571 is essential for symbiosis with Sesbania rostrata and is involved in expression of reb genes.</title>
        <authorList>
            <person name="Akiba N."/>
            <person name="Aono T."/>
            <person name="Toyazaki H."/>
            <person name="Sato S."/>
            <person name="Oyaizu H."/>
        </authorList>
    </citation>
    <scope>NUCLEOTIDE SEQUENCE [LARGE SCALE GENOMIC DNA]</scope>
    <source>
        <strain evidence="5">ATCC 43989 / DSM 5975 / JCM 20966 / LMG 6465 / NBRC 14845 / NCIMB 13405 / ORS 571</strain>
    </source>
</reference>
<evidence type="ECO:0000256" key="3">
    <source>
        <dbReference type="SAM" id="Phobius"/>
    </source>
</evidence>
<dbReference type="eggNOG" id="COG1196">
    <property type="taxonomic scope" value="Bacteria"/>
</dbReference>
<dbReference type="HOGENOM" id="CLU_060521_1_0_5"/>
<feature type="coiled-coil region" evidence="1">
    <location>
        <begin position="98"/>
        <end position="293"/>
    </location>
</feature>
<reference evidence="5" key="2">
    <citation type="submission" date="2007-04" db="EMBL/GenBank/DDBJ databases">
        <title>Complete genome sequence of the nitrogen-fixing bacterium Azorhizobium caulinodans ORS571.</title>
        <authorList>
            <person name="Lee K.B."/>
            <person name="Backer P.D."/>
            <person name="Aono T."/>
            <person name="Liu C.T."/>
            <person name="Suzuki S."/>
            <person name="Suzuki T."/>
            <person name="Kaneko T."/>
            <person name="Yamada M."/>
            <person name="Tabata S."/>
            <person name="Kupfer D.M."/>
            <person name="Najar F.Z."/>
            <person name="Wiley G.B."/>
            <person name="Roe B."/>
            <person name="Binnewies T."/>
            <person name="Ussery D."/>
            <person name="Vereecke D."/>
            <person name="Gevers D."/>
            <person name="Holsters M."/>
            <person name="Oyaizu H."/>
        </authorList>
    </citation>
    <scope>NUCLEOTIDE SEQUENCE [LARGE SCALE GENOMIC DNA]</scope>
    <source>
        <strain evidence="5">ATCC 43989 / DSM 5975 / JCM 20966 / LMG 6465 / NBRC 14845 / NCIMB 13405 / ORS 571</strain>
    </source>
</reference>
<protein>
    <recommendedName>
        <fullName evidence="6">Chromosome segregation ATPase</fullName>
    </recommendedName>
</protein>
<name>A8HQZ7_AZOC5</name>
<proteinExistence type="predicted"/>
<dbReference type="AlphaFoldDB" id="A8HQZ7"/>
<keyword evidence="3" id="KW-0472">Membrane</keyword>
<feature type="region of interest" description="Disordered" evidence="2">
    <location>
        <begin position="370"/>
        <end position="424"/>
    </location>
</feature>
<accession>A8HQZ7</accession>
<dbReference type="Proteomes" id="UP000000270">
    <property type="component" value="Chromosome"/>
</dbReference>
<reference evidence="4 5" key="4">
    <citation type="journal article" date="2009" name="Appl. Environ. Microbiol.">
        <title>Comparative genome-wide transcriptional profiling of Azorhizobium caulinodans ORS571 grown under free-living and symbiotic conditions.</title>
        <authorList>
            <person name="Tsukada S."/>
            <person name="Aono T."/>
            <person name="Akiba N."/>
            <person name="Lee KB."/>
            <person name="Liu CT."/>
            <person name="Toyazaki H."/>
            <person name="Oyaizu H."/>
        </authorList>
    </citation>
    <scope>NUCLEOTIDE SEQUENCE [LARGE SCALE GENOMIC DNA]</scope>
    <source>
        <strain evidence="5">ATCC 43989 / DSM 5975 / JCM 20966 / LMG 6465 / NBRC 14845 / NCIMB 13405 / ORS 571</strain>
    </source>
</reference>
<reference evidence="4 5" key="1">
    <citation type="journal article" date="2007" name="Appl. Environ. Microbiol.">
        <title>Rhizobial factors required for stem nodule maturation and maintenance in Sesbania rostrata-Azorhizobium caulinodans ORS571 symbiosis.</title>
        <authorList>
            <person name="Suzuki S."/>
            <person name="Aono T."/>
            <person name="Lee KB."/>
            <person name="Suzuki T."/>
            <person name="Liu CT."/>
            <person name="Miwa H."/>
            <person name="Wakao S."/>
            <person name="Iki T."/>
            <person name="Oyaizu H."/>
        </authorList>
    </citation>
    <scope>NUCLEOTIDE SEQUENCE [LARGE SCALE GENOMIC DNA]</scope>
    <source>
        <strain evidence="5">ATCC 43989 / DSM 5975 / JCM 20966 / LMG 6465 / NBRC 14845 / NCIMB 13405 / ORS 571</strain>
    </source>
</reference>
<dbReference type="STRING" id="438753.AZC_1080"/>
<gene>
    <name evidence="4" type="ordered locus">AZC_1080</name>
</gene>